<dbReference type="STRING" id="1428644.BIV57_02375"/>
<feature type="domain" description="UspA" evidence="2">
    <location>
        <begin position="10"/>
        <end position="145"/>
    </location>
</feature>
<name>A0A1J7CC63_9ACTN</name>
<sequence length="168" mass="17981">MTSPTSTEGRVIVGVSGSPSSEAALRRGAFEARRGGRPLIALIAWGPPEGERLYYAAPCPPLLKVWEANARGTLLDQLRDNAPYLGDVEVHPMVVRAPAEDALTLLPEPEDLLVIGGGRGPLGRALHGHVRRRVLSRAGCPVLTARHPPSELALQLSARRLRRTALVG</sequence>
<protein>
    <recommendedName>
        <fullName evidence="2">UspA domain-containing protein</fullName>
    </recommendedName>
</protein>
<dbReference type="InterPro" id="IPR006016">
    <property type="entry name" value="UspA"/>
</dbReference>
<dbReference type="EMBL" id="MLCF01000007">
    <property type="protein sequence ID" value="OIV39092.1"/>
    <property type="molecule type" value="Genomic_DNA"/>
</dbReference>
<dbReference type="RefSeq" id="WP_071654934.1">
    <property type="nucleotide sequence ID" value="NZ_MLCF01000007.1"/>
</dbReference>
<proteinExistence type="inferred from homology"/>
<dbReference type="Gene3D" id="3.40.50.620">
    <property type="entry name" value="HUPs"/>
    <property type="match status" value="1"/>
</dbReference>
<dbReference type="PRINTS" id="PR01438">
    <property type="entry name" value="UNVRSLSTRESS"/>
</dbReference>
<dbReference type="AlphaFoldDB" id="A0A1J7CC63"/>
<dbReference type="Proteomes" id="UP000243342">
    <property type="component" value="Unassembled WGS sequence"/>
</dbReference>
<comment type="similarity">
    <text evidence="1">Belongs to the universal stress protein A family.</text>
</comment>
<dbReference type="InterPro" id="IPR014729">
    <property type="entry name" value="Rossmann-like_a/b/a_fold"/>
</dbReference>
<accession>A0A1J7CC63</accession>
<gene>
    <name evidence="3" type="ORF">BIV57_02375</name>
</gene>
<comment type="caution">
    <text evidence="3">The sequence shown here is derived from an EMBL/GenBank/DDBJ whole genome shotgun (WGS) entry which is preliminary data.</text>
</comment>
<dbReference type="SUPFAM" id="SSF52402">
    <property type="entry name" value="Adenine nucleotide alpha hydrolases-like"/>
    <property type="match status" value="1"/>
</dbReference>
<evidence type="ECO:0000313" key="4">
    <source>
        <dbReference type="Proteomes" id="UP000243342"/>
    </source>
</evidence>
<keyword evidence="4" id="KW-1185">Reference proteome</keyword>
<evidence type="ECO:0000256" key="1">
    <source>
        <dbReference type="ARBA" id="ARBA00008791"/>
    </source>
</evidence>
<dbReference type="CDD" id="cd00293">
    <property type="entry name" value="USP-like"/>
    <property type="match status" value="1"/>
</dbReference>
<dbReference type="Pfam" id="PF00582">
    <property type="entry name" value="Usp"/>
    <property type="match status" value="1"/>
</dbReference>
<reference evidence="3 4" key="1">
    <citation type="submission" date="2016-10" db="EMBL/GenBank/DDBJ databases">
        <title>Genome sequence of Streptomyces gilvigriseus MUSC 26.</title>
        <authorList>
            <person name="Lee L.-H."/>
            <person name="Ser H.-L."/>
        </authorList>
    </citation>
    <scope>NUCLEOTIDE SEQUENCE [LARGE SCALE GENOMIC DNA]</scope>
    <source>
        <strain evidence="3 4">MUSC 26</strain>
    </source>
</reference>
<organism evidence="3 4">
    <name type="scientific">Mangrovactinospora gilvigrisea</name>
    <dbReference type="NCBI Taxonomy" id="1428644"/>
    <lineage>
        <taxon>Bacteria</taxon>
        <taxon>Bacillati</taxon>
        <taxon>Actinomycetota</taxon>
        <taxon>Actinomycetes</taxon>
        <taxon>Kitasatosporales</taxon>
        <taxon>Streptomycetaceae</taxon>
        <taxon>Mangrovactinospora</taxon>
    </lineage>
</organism>
<dbReference type="OrthoDB" id="3854489at2"/>
<dbReference type="InterPro" id="IPR006015">
    <property type="entry name" value="Universal_stress_UspA"/>
</dbReference>
<evidence type="ECO:0000259" key="2">
    <source>
        <dbReference type="Pfam" id="PF00582"/>
    </source>
</evidence>
<evidence type="ECO:0000313" key="3">
    <source>
        <dbReference type="EMBL" id="OIV39092.1"/>
    </source>
</evidence>